<feature type="domain" description="HTH cro/C1-type" evidence="1">
    <location>
        <begin position="20"/>
        <end position="76"/>
    </location>
</feature>
<dbReference type="Pfam" id="PF13560">
    <property type="entry name" value="HTH_31"/>
    <property type="match status" value="1"/>
</dbReference>
<dbReference type="Proteomes" id="UP000669179">
    <property type="component" value="Unassembled WGS sequence"/>
</dbReference>
<dbReference type="GO" id="GO:0003677">
    <property type="term" value="F:DNA binding"/>
    <property type="evidence" value="ECO:0007669"/>
    <property type="project" value="InterPro"/>
</dbReference>
<dbReference type="AlphaFoldDB" id="A0A939P8T8"/>
<dbReference type="Pfam" id="PF19054">
    <property type="entry name" value="DUF5753"/>
    <property type="match status" value="1"/>
</dbReference>
<dbReference type="EMBL" id="JAGEOJ010000005">
    <property type="protein sequence ID" value="MBO2448061.1"/>
    <property type="molecule type" value="Genomic_DNA"/>
</dbReference>
<gene>
    <name evidence="2" type="ORF">J4573_13235</name>
</gene>
<evidence type="ECO:0000313" key="2">
    <source>
        <dbReference type="EMBL" id="MBO2448061.1"/>
    </source>
</evidence>
<dbReference type="InterPro" id="IPR010982">
    <property type="entry name" value="Lambda_DNA-bd_dom_sf"/>
</dbReference>
<dbReference type="RefSeq" id="WP_208255725.1">
    <property type="nucleotide sequence ID" value="NZ_JAGEOJ010000005.1"/>
</dbReference>
<evidence type="ECO:0000313" key="3">
    <source>
        <dbReference type="Proteomes" id="UP000669179"/>
    </source>
</evidence>
<proteinExistence type="predicted"/>
<protein>
    <submittedName>
        <fullName evidence="2">Helix-turn-helix transcriptional regulator</fullName>
    </submittedName>
</protein>
<dbReference type="SMART" id="SM00530">
    <property type="entry name" value="HTH_XRE"/>
    <property type="match status" value="1"/>
</dbReference>
<organism evidence="2 3">
    <name type="scientific">Actinomadura barringtoniae</name>
    <dbReference type="NCBI Taxonomy" id="1427535"/>
    <lineage>
        <taxon>Bacteria</taxon>
        <taxon>Bacillati</taxon>
        <taxon>Actinomycetota</taxon>
        <taxon>Actinomycetes</taxon>
        <taxon>Streptosporangiales</taxon>
        <taxon>Thermomonosporaceae</taxon>
        <taxon>Actinomadura</taxon>
    </lineage>
</organism>
<dbReference type="PROSITE" id="PS50943">
    <property type="entry name" value="HTH_CROC1"/>
    <property type="match status" value="1"/>
</dbReference>
<comment type="caution">
    <text evidence="2">The sequence shown here is derived from an EMBL/GenBank/DDBJ whole genome shotgun (WGS) entry which is preliminary data.</text>
</comment>
<dbReference type="SUPFAM" id="SSF47413">
    <property type="entry name" value="lambda repressor-like DNA-binding domains"/>
    <property type="match status" value="1"/>
</dbReference>
<keyword evidence="3" id="KW-1185">Reference proteome</keyword>
<evidence type="ECO:0000259" key="1">
    <source>
        <dbReference type="PROSITE" id="PS50943"/>
    </source>
</evidence>
<dbReference type="CDD" id="cd00093">
    <property type="entry name" value="HTH_XRE"/>
    <property type="match status" value="1"/>
</dbReference>
<dbReference type="InterPro" id="IPR001387">
    <property type="entry name" value="Cro/C1-type_HTH"/>
</dbReference>
<sequence>MSDEPIDPFKSLASFLAYELRHSREDAGLSQDALAGDLFTTRASVSAYENETRRPGKDYVVSADKRLGTRHRLEIIRHHAHREHDSGWLKSYLRYEAGADSLKLYEAQVVHALLQTERYARALLSLAEDLSDLDGDVAERLSRQSILTRTDPPPPYVWLLLDEAVLLRRVGGAEVMREQLEHLLEMSQHPRVCIQVVPFLAGEYKGLNGPLALIGQEDRQVAYTEAHLGGRLLEDGKEVRRLGINYDRARAKALSDSDTRVLINRAMEALL</sequence>
<reference evidence="2" key="1">
    <citation type="submission" date="2021-03" db="EMBL/GenBank/DDBJ databases">
        <authorList>
            <person name="Kanchanasin P."/>
            <person name="Saeng-In P."/>
            <person name="Phongsopitanun W."/>
            <person name="Yuki M."/>
            <person name="Kudo T."/>
            <person name="Ohkuma M."/>
            <person name="Tanasupawat S."/>
        </authorList>
    </citation>
    <scope>NUCLEOTIDE SEQUENCE</scope>
    <source>
        <strain evidence="2">GKU 128</strain>
    </source>
</reference>
<accession>A0A939P8T8</accession>
<dbReference type="Gene3D" id="1.10.260.40">
    <property type="entry name" value="lambda repressor-like DNA-binding domains"/>
    <property type="match status" value="1"/>
</dbReference>
<name>A0A939P8T8_9ACTN</name>
<dbReference type="InterPro" id="IPR043917">
    <property type="entry name" value="DUF5753"/>
</dbReference>